<sequence length="244" mass="27131">MKTSDNYSITIPKPCSESWSTMDQNLTGRYCHSCSKNVIDFTQKSNSEIHAIIQGTQGAKICGRFRNDQLNKFILNETPQSKSHLFGSLAGTFLALFNYTTTSAQEHPISSSVVTPKKSTEILTTPLADTIHVVTIRGVVIEGGLPLPGASIMVKDHNWLHSQSDMDGKFEIEIPKSMLDTPIMIETRFISFETIQQEIASNDILNNNEIKVTMLSRNIEITVGAVVPALKKKSLWKKLTSLFQ</sequence>
<organism evidence="1 2">
    <name type="scientific">Flavobacterium supellecticarium</name>
    <dbReference type="NCBI Taxonomy" id="2565924"/>
    <lineage>
        <taxon>Bacteria</taxon>
        <taxon>Pseudomonadati</taxon>
        <taxon>Bacteroidota</taxon>
        <taxon>Flavobacteriia</taxon>
        <taxon>Flavobacteriales</taxon>
        <taxon>Flavobacteriaceae</taxon>
        <taxon>Flavobacterium</taxon>
    </lineage>
</organism>
<name>A0A4S4A2P1_9FLAO</name>
<dbReference type="AlphaFoldDB" id="A0A4S4A2P1"/>
<evidence type="ECO:0008006" key="3">
    <source>
        <dbReference type="Google" id="ProtNLM"/>
    </source>
</evidence>
<reference evidence="1 2" key="1">
    <citation type="submission" date="2019-04" db="EMBL/GenBank/DDBJ databases">
        <title>Flavobacterium sp. nov. isolated from construction timber.</title>
        <authorList>
            <person name="Lin S.-Y."/>
            <person name="Chang C.-T."/>
            <person name="Young C.-C."/>
        </authorList>
    </citation>
    <scope>NUCLEOTIDE SEQUENCE [LARGE SCALE GENOMIC DNA]</scope>
    <source>
        <strain evidence="1 2">CC-CTC003</strain>
    </source>
</reference>
<proteinExistence type="predicted"/>
<dbReference type="Pfam" id="PF13715">
    <property type="entry name" value="CarbopepD_reg_2"/>
    <property type="match status" value="1"/>
</dbReference>
<dbReference type="OrthoDB" id="7432683at2"/>
<dbReference type="SUPFAM" id="SSF49464">
    <property type="entry name" value="Carboxypeptidase regulatory domain-like"/>
    <property type="match status" value="1"/>
</dbReference>
<evidence type="ECO:0000313" key="1">
    <source>
        <dbReference type="EMBL" id="THF52662.1"/>
    </source>
</evidence>
<comment type="caution">
    <text evidence="1">The sequence shown here is derived from an EMBL/GenBank/DDBJ whole genome shotgun (WGS) entry which is preliminary data.</text>
</comment>
<keyword evidence="2" id="KW-1185">Reference proteome</keyword>
<dbReference type="RefSeq" id="WP_136401187.1">
    <property type="nucleotide sequence ID" value="NZ_SSNZ01000001.1"/>
</dbReference>
<accession>A0A4S4A2P1</accession>
<dbReference type="InterPro" id="IPR008969">
    <property type="entry name" value="CarboxyPept-like_regulatory"/>
</dbReference>
<evidence type="ECO:0000313" key="2">
    <source>
        <dbReference type="Proteomes" id="UP000307507"/>
    </source>
</evidence>
<dbReference type="Proteomes" id="UP000307507">
    <property type="component" value="Unassembled WGS sequence"/>
</dbReference>
<protein>
    <recommendedName>
        <fullName evidence="3">CarboxypepD_reg-like domain-containing protein</fullName>
    </recommendedName>
</protein>
<gene>
    <name evidence="1" type="ORF">E6C50_00155</name>
</gene>
<dbReference type="EMBL" id="SSNZ01000001">
    <property type="protein sequence ID" value="THF52662.1"/>
    <property type="molecule type" value="Genomic_DNA"/>
</dbReference>